<accession>A0A840L8Y3</accession>
<dbReference type="InterPro" id="IPR004360">
    <property type="entry name" value="Glyas_Fos-R_dOase_dom"/>
</dbReference>
<dbReference type="Gene3D" id="3.10.180.10">
    <property type="entry name" value="2,3-Dihydroxybiphenyl 1,2-Dioxygenase, domain 1"/>
    <property type="match status" value="1"/>
</dbReference>
<feature type="domain" description="VOC" evidence="1">
    <location>
        <begin position="4"/>
        <end position="126"/>
    </location>
</feature>
<dbReference type="InterPro" id="IPR029068">
    <property type="entry name" value="Glyas_Bleomycin-R_OHBP_Dase"/>
</dbReference>
<sequence length="150" mass="17299">MNSYVEHAQIFVVDLDRTATFYLELFPEWRIRGRGREVAGSRRYNWIHIGDDHTYLAFRGGYEGMSEPAPSVEKQCNHVGIVVPEIAEKERVLRQLGAPMVRSTHPARVRVYTRDPDGYEIELIQYLSEEVGARNDYDWCVRNGITAPVT</sequence>
<keyword evidence="3" id="KW-1185">Reference proteome</keyword>
<proteinExistence type="predicted"/>
<dbReference type="PROSITE" id="PS51819">
    <property type="entry name" value="VOC"/>
    <property type="match status" value="1"/>
</dbReference>
<protein>
    <submittedName>
        <fullName evidence="2">Putative enzyme related to lactoylglutathione lyase</fullName>
    </submittedName>
</protein>
<dbReference type="GO" id="GO:0016829">
    <property type="term" value="F:lyase activity"/>
    <property type="evidence" value="ECO:0007669"/>
    <property type="project" value="UniProtKB-KW"/>
</dbReference>
<comment type="caution">
    <text evidence="2">The sequence shown here is derived from an EMBL/GenBank/DDBJ whole genome shotgun (WGS) entry which is preliminary data.</text>
</comment>
<name>A0A840L8Y3_9BURK</name>
<dbReference type="AlphaFoldDB" id="A0A840L8Y3"/>
<gene>
    <name evidence="2" type="ORF">HNP55_001734</name>
</gene>
<reference evidence="2 3" key="1">
    <citation type="submission" date="2020-08" db="EMBL/GenBank/DDBJ databases">
        <title>Functional genomics of gut bacteria from endangered species of beetles.</title>
        <authorList>
            <person name="Carlos-Shanley C."/>
        </authorList>
    </citation>
    <scope>NUCLEOTIDE SEQUENCE [LARGE SCALE GENOMIC DNA]</scope>
    <source>
        <strain evidence="2 3">S00239</strain>
    </source>
</reference>
<dbReference type="InterPro" id="IPR037523">
    <property type="entry name" value="VOC_core"/>
</dbReference>
<dbReference type="Pfam" id="PF00903">
    <property type="entry name" value="Glyoxalase"/>
    <property type="match status" value="1"/>
</dbReference>
<organism evidence="2 3">
    <name type="scientific">Roseateles oligotrophus</name>
    <dbReference type="NCBI Taxonomy" id="1769250"/>
    <lineage>
        <taxon>Bacteria</taxon>
        <taxon>Pseudomonadati</taxon>
        <taxon>Pseudomonadota</taxon>
        <taxon>Betaproteobacteria</taxon>
        <taxon>Burkholderiales</taxon>
        <taxon>Sphaerotilaceae</taxon>
        <taxon>Roseateles</taxon>
    </lineage>
</organism>
<evidence type="ECO:0000313" key="3">
    <source>
        <dbReference type="Proteomes" id="UP000562027"/>
    </source>
</evidence>
<dbReference type="SUPFAM" id="SSF54593">
    <property type="entry name" value="Glyoxalase/Bleomycin resistance protein/Dihydroxybiphenyl dioxygenase"/>
    <property type="match status" value="1"/>
</dbReference>
<evidence type="ECO:0000313" key="2">
    <source>
        <dbReference type="EMBL" id="MBB4843215.1"/>
    </source>
</evidence>
<keyword evidence="2" id="KW-0456">Lyase</keyword>
<evidence type="ECO:0000259" key="1">
    <source>
        <dbReference type="PROSITE" id="PS51819"/>
    </source>
</evidence>
<dbReference type="CDD" id="cd06587">
    <property type="entry name" value="VOC"/>
    <property type="match status" value="1"/>
</dbReference>
<dbReference type="EMBL" id="JACHLP010000003">
    <property type="protein sequence ID" value="MBB4843215.1"/>
    <property type="molecule type" value="Genomic_DNA"/>
</dbReference>
<dbReference type="RefSeq" id="WP_184298264.1">
    <property type="nucleotide sequence ID" value="NZ_JACHLP010000003.1"/>
</dbReference>
<dbReference type="Proteomes" id="UP000562027">
    <property type="component" value="Unassembled WGS sequence"/>
</dbReference>